<dbReference type="InterPro" id="IPR023404">
    <property type="entry name" value="rSAM_horseshoe"/>
</dbReference>
<dbReference type="InterPro" id="IPR036724">
    <property type="entry name" value="Cobalamin-bd_sf"/>
</dbReference>
<organism evidence="8 9">
    <name type="scientific">Brotonthovivens ammoniilytica</name>
    <dbReference type="NCBI Taxonomy" id="2981725"/>
    <lineage>
        <taxon>Bacteria</taxon>
        <taxon>Bacillati</taxon>
        <taxon>Bacillota</taxon>
        <taxon>Clostridia</taxon>
        <taxon>Lachnospirales</taxon>
        <taxon>Lachnospiraceae</taxon>
        <taxon>Brotonthovivens</taxon>
    </lineage>
</organism>
<protein>
    <submittedName>
        <fullName evidence="8">DUF4080 domain-containing protein</fullName>
    </submittedName>
</protein>
<accession>A0ABT2TL26</accession>
<dbReference type="SUPFAM" id="SSF52242">
    <property type="entry name" value="Cobalamin (vitamin B12)-binding domain"/>
    <property type="match status" value="1"/>
</dbReference>
<feature type="domain" description="B12-binding" evidence="6">
    <location>
        <begin position="1"/>
        <end position="134"/>
    </location>
</feature>
<dbReference type="InterPro" id="IPR006158">
    <property type="entry name" value="Cobalamin-bd"/>
</dbReference>
<keyword evidence="2" id="KW-0949">S-adenosyl-L-methionine</keyword>
<dbReference type="EMBL" id="JAOQJQ010000004">
    <property type="protein sequence ID" value="MCU6762905.1"/>
    <property type="molecule type" value="Genomic_DNA"/>
</dbReference>
<dbReference type="InterPro" id="IPR058240">
    <property type="entry name" value="rSAM_sf"/>
</dbReference>
<feature type="domain" description="Radical SAM core" evidence="7">
    <location>
        <begin position="173"/>
        <end position="403"/>
    </location>
</feature>
<evidence type="ECO:0000313" key="9">
    <source>
        <dbReference type="Proteomes" id="UP001652442"/>
    </source>
</evidence>
<dbReference type="InterPro" id="IPR025288">
    <property type="entry name" value="DUF4080"/>
</dbReference>
<comment type="caution">
    <text evidence="8">The sequence shown here is derived from an EMBL/GenBank/DDBJ whole genome shotgun (WGS) entry which is preliminary data.</text>
</comment>
<dbReference type="SFLD" id="SFLDG01082">
    <property type="entry name" value="B12-binding_domain_containing"/>
    <property type="match status" value="1"/>
</dbReference>
<dbReference type="PANTHER" id="PTHR43409">
    <property type="entry name" value="ANAEROBIC MAGNESIUM-PROTOPORPHYRIN IX MONOMETHYL ESTER CYCLASE-RELATED"/>
    <property type="match status" value="1"/>
</dbReference>
<dbReference type="InterPro" id="IPR034466">
    <property type="entry name" value="Methyltransferase_Class_B"/>
</dbReference>
<dbReference type="Gene3D" id="3.40.50.280">
    <property type="entry name" value="Cobalamin-binding domain"/>
    <property type="match status" value="1"/>
</dbReference>
<dbReference type="InterPro" id="IPR006638">
    <property type="entry name" value="Elp3/MiaA/NifB-like_rSAM"/>
</dbReference>
<evidence type="ECO:0000256" key="1">
    <source>
        <dbReference type="ARBA" id="ARBA00001966"/>
    </source>
</evidence>
<proteinExistence type="predicted"/>
<dbReference type="Proteomes" id="UP001652442">
    <property type="component" value="Unassembled WGS sequence"/>
</dbReference>
<keyword evidence="9" id="KW-1185">Reference proteome</keyword>
<evidence type="ECO:0000259" key="6">
    <source>
        <dbReference type="PROSITE" id="PS51332"/>
    </source>
</evidence>
<dbReference type="PROSITE" id="PS51332">
    <property type="entry name" value="B12_BINDING"/>
    <property type="match status" value="1"/>
</dbReference>
<dbReference type="InterPro" id="IPR051198">
    <property type="entry name" value="BchE-like"/>
</dbReference>
<dbReference type="SMART" id="SM00729">
    <property type="entry name" value="Elp3"/>
    <property type="match status" value="1"/>
</dbReference>
<dbReference type="SUPFAM" id="SSF102114">
    <property type="entry name" value="Radical SAM enzymes"/>
    <property type="match status" value="1"/>
</dbReference>
<evidence type="ECO:0000256" key="5">
    <source>
        <dbReference type="ARBA" id="ARBA00023014"/>
    </source>
</evidence>
<dbReference type="Pfam" id="PF04055">
    <property type="entry name" value="Radical_SAM"/>
    <property type="match status" value="1"/>
</dbReference>
<keyword evidence="3" id="KW-0479">Metal-binding</keyword>
<evidence type="ECO:0000313" key="8">
    <source>
        <dbReference type="EMBL" id="MCU6762905.1"/>
    </source>
</evidence>
<dbReference type="CDD" id="cd02068">
    <property type="entry name" value="radical_SAM_B12_BD"/>
    <property type="match status" value="1"/>
</dbReference>
<evidence type="ECO:0000256" key="3">
    <source>
        <dbReference type="ARBA" id="ARBA00022723"/>
    </source>
</evidence>
<evidence type="ECO:0000259" key="7">
    <source>
        <dbReference type="PROSITE" id="PS51918"/>
    </source>
</evidence>
<evidence type="ECO:0000256" key="2">
    <source>
        <dbReference type="ARBA" id="ARBA00022691"/>
    </source>
</evidence>
<name>A0ABT2TL26_9FIRM</name>
<dbReference type="Gene3D" id="3.80.30.20">
    <property type="entry name" value="tm_1862 like domain"/>
    <property type="match status" value="1"/>
</dbReference>
<dbReference type="PROSITE" id="PS51918">
    <property type="entry name" value="RADICAL_SAM"/>
    <property type="match status" value="1"/>
</dbReference>
<reference evidence="8 9" key="1">
    <citation type="journal article" date="2021" name="ISME Commun">
        <title>Automated analysis of genomic sequences facilitates high-throughput and comprehensive description of bacteria.</title>
        <authorList>
            <person name="Hitch T.C.A."/>
        </authorList>
    </citation>
    <scope>NUCLEOTIDE SEQUENCE [LARGE SCALE GENOMIC DNA]</scope>
    <source>
        <strain evidence="8 9">Sanger_109</strain>
    </source>
</reference>
<gene>
    <name evidence="8" type="ORF">OCV88_11240</name>
</gene>
<keyword evidence="4" id="KW-0408">Iron</keyword>
<dbReference type="Pfam" id="PF02310">
    <property type="entry name" value="B12-binding"/>
    <property type="match status" value="1"/>
</dbReference>
<dbReference type="Pfam" id="PF13311">
    <property type="entry name" value="DUF4080"/>
    <property type="match status" value="1"/>
</dbReference>
<dbReference type="SFLD" id="SFLDG01123">
    <property type="entry name" value="methyltransferase_(Class_B)"/>
    <property type="match status" value="1"/>
</dbReference>
<dbReference type="InterPro" id="IPR007197">
    <property type="entry name" value="rSAM"/>
</dbReference>
<dbReference type="RefSeq" id="WP_158425561.1">
    <property type="nucleotide sequence ID" value="NZ_JAOQJQ010000004.1"/>
</dbReference>
<keyword evidence="5" id="KW-0411">Iron-sulfur</keyword>
<dbReference type="PANTHER" id="PTHR43409:SF16">
    <property type="entry name" value="SLR0320 PROTEIN"/>
    <property type="match status" value="1"/>
</dbReference>
<sequence>MNILLTAINAKYIHSNLAVYSLRAYARKYGEETELAEYTINHRIEDILEALYRKRPDVLCFSCYIWNIEYVKELAYELKRLCPGMEIWAGGPEVSFETEQFVKENPAFRGVMRGEGEQTFLELSRYYRGTGKAHLNEIAGLVFRDESQKIVKTGERDILDMNMLPFCYGDLTEFEHRIIYYESSRGCPYSCSYCLSSVDKRLRFRKLELVRKELQFFIDHKVPQVKFIDRTFNCNRSHADAIWQYLLEHDNGITNFHFEVSADLLEEEQLELIGRMRPGLIQLEIGVQSANPQTIKEIRRRMDLPKLKNIVCRIQEGGNVHQHLDLIAGLPFEDFFSFQNSFDEIYNLHPEQLQLGFLKILKGSHMYEHCEDYQILYRRKPPYEVLSTRWLSFDDILKIRRIEEMVEIHYNSHQFEQALHILEAEYQSPFRMYQELGDFYFKMGYYGQNFSRMRRSEILLEFVRERFPEQEEYAGEALLFDLYARENMKSRPFWAEDLSLWRKAQLTYLRHEGKEKKYCHLERFSAKFIGKTEILREKDAKKYMSGNNGKIWILFEYEQKNPLNGQAKISFADLALWQ</sequence>
<dbReference type="SFLD" id="SFLDS00029">
    <property type="entry name" value="Radical_SAM"/>
    <property type="match status" value="1"/>
</dbReference>
<comment type="cofactor">
    <cofactor evidence="1">
        <name>[4Fe-4S] cluster</name>
        <dbReference type="ChEBI" id="CHEBI:49883"/>
    </cofactor>
</comment>
<evidence type="ECO:0000256" key="4">
    <source>
        <dbReference type="ARBA" id="ARBA00023004"/>
    </source>
</evidence>